<evidence type="ECO:0000313" key="2">
    <source>
        <dbReference type="EMBL" id="THW22182.1"/>
    </source>
</evidence>
<evidence type="ECO:0000313" key="3">
    <source>
        <dbReference type="Proteomes" id="UP000308014"/>
    </source>
</evidence>
<proteinExistence type="predicted"/>
<protein>
    <submittedName>
        <fullName evidence="2">Uncharacterized protein</fullName>
    </submittedName>
</protein>
<gene>
    <name evidence="2" type="ORF">D6D24_01334</name>
</gene>
<organism evidence="2 3">
    <name type="scientific">Aureobasidium pullulans</name>
    <name type="common">Black yeast</name>
    <name type="synonym">Pullularia pullulans</name>
    <dbReference type="NCBI Taxonomy" id="5580"/>
    <lineage>
        <taxon>Eukaryota</taxon>
        <taxon>Fungi</taxon>
        <taxon>Dikarya</taxon>
        <taxon>Ascomycota</taxon>
        <taxon>Pezizomycotina</taxon>
        <taxon>Dothideomycetes</taxon>
        <taxon>Dothideomycetidae</taxon>
        <taxon>Dothideales</taxon>
        <taxon>Saccotheciaceae</taxon>
        <taxon>Aureobasidium</taxon>
    </lineage>
</organism>
<name>A0A4S8WA51_AURPU</name>
<feature type="region of interest" description="Disordered" evidence="1">
    <location>
        <begin position="353"/>
        <end position="372"/>
    </location>
</feature>
<comment type="caution">
    <text evidence="2">The sequence shown here is derived from an EMBL/GenBank/DDBJ whole genome shotgun (WGS) entry which is preliminary data.</text>
</comment>
<reference evidence="2 3" key="1">
    <citation type="submission" date="2018-10" db="EMBL/GenBank/DDBJ databases">
        <title>Fifty Aureobasidium pullulans genomes reveal a recombining polyextremotolerant generalist.</title>
        <authorList>
            <person name="Gostincar C."/>
            <person name="Turk M."/>
            <person name="Zajc J."/>
            <person name="Gunde-Cimerman N."/>
        </authorList>
    </citation>
    <scope>NUCLEOTIDE SEQUENCE [LARGE SCALE GENOMIC DNA]</scope>
    <source>
        <strain evidence="2 3">EXF-11318</strain>
    </source>
</reference>
<dbReference type="Proteomes" id="UP000308014">
    <property type="component" value="Unassembled WGS sequence"/>
</dbReference>
<evidence type="ECO:0000256" key="1">
    <source>
        <dbReference type="SAM" id="MobiDB-lite"/>
    </source>
</evidence>
<accession>A0A4S8WA51</accession>
<dbReference type="EMBL" id="QZAJ01000023">
    <property type="protein sequence ID" value="THW22182.1"/>
    <property type="molecule type" value="Genomic_DNA"/>
</dbReference>
<dbReference type="AlphaFoldDB" id="A0A4S8WA51"/>
<feature type="compositionally biased region" description="Low complexity" evidence="1">
    <location>
        <begin position="353"/>
        <end position="362"/>
    </location>
</feature>
<sequence>MDVFDEWWNVSRRLGSILPSPVPRHPSPPRPSPTKAVTLSAIIKCFIHLSQLTICAFAAVASARIISPVHRPSVQMFRAAPKFRSLARPSTLYRRPLTTTAHFRRLVQPGEPVRSHTVRFQPPPLFTPLRIASFFLYSSCLVAYVWYFFPDIEIEIQEGEEAEEPRISDSEFADEDSYFIPLTWAKKLPRSFYKGSDPEWQEFVKVSKDKARHKKIQSELVKIVFDTAQKHPAFVKQLGRDTKVGQCWLDIIFPDGPPQEYARAGIEVGDDFVAYSLQRIDAQQQHRITRTLWPTAAFNGLYNSTKVLAGFQYHRLKQLLGWEIDTKPGSQDAKYQQLLQLLEAQQAQQQAAQAKTQAGAGAPESANVDKEQSSASSLFPWAKVPQPPSSIEMPIAQHIFHATLAQGKMPKKMEPPRGSFVVQGLIQLKGSRSILTLDVQAFYDPKASHFSVVNATPRTMKQRKQSPKGGN</sequence>